<evidence type="ECO:0000256" key="6">
    <source>
        <dbReference type="ARBA" id="ARBA00023136"/>
    </source>
</evidence>
<evidence type="ECO:0000313" key="10">
    <source>
        <dbReference type="Proteomes" id="UP001295684"/>
    </source>
</evidence>
<organism evidence="9 10">
    <name type="scientific">Euplotes crassus</name>
    <dbReference type="NCBI Taxonomy" id="5936"/>
    <lineage>
        <taxon>Eukaryota</taxon>
        <taxon>Sar</taxon>
        <taxon>Alveolata</taxon>
        <taxon>Ciliophora</taxon>
        <taxon>Intramacronucleata</taxon>
        <taxon>Spirotrichea</taxon>
        <taxon>Hypotrichia</taxon>
        <taxon>Euplotida</taxon>
        <taxon>Euplotidae</taxon>
        <taxon>Moneuplotes</taxon>
    </lineage>
</organism>
<feature type="transmembrane region" description="Helical" evidence="8">
    <location>
        <begin position="170"/>
        <end position="190"/>
    </location>
</feature>
<protein>
    <submittedName>
        <fullName evidence="9">Uncharacterized protein</fullName>
    </submittedName>
</protein>
<keyword evidence="5 8" id="KW-1133">Transmembrane helix</keyword>
<evidence type="ECO:0000256" key="2">
    <source>
        <dbReference type="ARBA" id="ARBA00007965"/>
    </source>
</evidence>
<evidence type="ECO:0000256" key="8">
    <source>
        <dbReference type="SAM" id="Phobius"/>
    </source>
</evidence>
<feature type="transmembrane region" description="Helical" evidence="8">
    <location>
        <begin position="93"/>
        <end position="113"/>
    </location>
</feature>
<dbReference type="Pfam" id="PF01733">
    <property type="entry name" value="Nucleoside_tran"/>
    <property type="match status" value="1"/>
</dbReference>
<name>A0AAD1XF08_EUPCR</name>
<feature type="transmembrane region" description="Helical" evidence="8">
    <location>
        <begin position="35"/>
        <end position="55"/>
    </location>
</feature>
<dbReference type="EMBL" id="CAMPGE010009680">
    <property type="protein sequence ID" value="CAI2368546.1"/>
    <property type="molecule type" value="Genomic_DNA"/>
</dbReference>
<evidence type="ECO:0000256" key="1">
    <source>
        <dbReference type="ARBA" id="ARBA00004141"/>
    </source>
</evidence>
<keyword evidence="10" id="KW-1185">Reference proteome</keyword>
<evidence type="ECO:0000256" key="4">
    <source>
        <dbReference type="ARBA" id="ARBA00022692"/>
    </source>
</evidence>
<dbReference type="InterPro" id="IPR036259">
    <property type="entry name" value="MFS_trans_sf"/>
</dbReference>
<dbReference type="Proteomes" id="UP001295684">
    <property type="component" value="Unassembled WGS sequence"/>
</dbReference>
<evidence type="ECO:0000256" key="3">
    <source>
        <dbReference type="ARBA" id="ARBA00022448"/>
    </source>
</evidence>
<evidence type="ECO:0000256" key="5">
    <source>
        <dbReference type="ARBA" id="ARBA00022989"/>
    </source>
</evidence>
<dbReference type="InterPro" id="IPR002259">
    <property type="entry name" value="Eqnu_transpt"/>
</dbReference>
<keyword evidence="4 8" id="KW-0812">Transmembrane</keyword>
<proteinExistence type="inferred from homology"/>
<feature type="transmembrane region" description="Helical" evidence="8">
    <location>
        <begin position="348"/>
        <end position="367"/>
    </location>
</feature>
<dbReference type="GO" id="GO:0005886">
    <property type="term" value="C:plasma membrane"/>
    <property type="evidence" value="ECO:0007669"/>
    <property type="project" value="TreeGrafter"/>
</dbReference>
<dbReference type="SUPFAM" id="SSF103473">
    <property type="entry name" value="MFS general substrate transporter"/>
    <property type="match status" value="1"/>
</dbReference>
<reference evidence="9" key="1">
    <citation type="submission" date="2023-07" db="EMBL/GenBank/DDBJ databases">
        <authorList>
            <consortium name="AG Swart"/>
            <person name="Singh M."/>
            <person name="Singh A."/>
            <person name="Seah K."/>
            <person name="Emmerich C."/>
        </authorList>
    </citation>
    <scope>NUCLEOTIDE SEQUENCE</scope>
    <source>
        <strain evidence="9">DP1</strain>
    </source>
</reference>
<feature type="transmembrane region" description="Helical" evidence="8">
    <location>
        <begin position="415"/>
        <end position="436"/>
    </location>
</feature>
<dbReference type="PRINTS" id="PR01130">
    <property type="entry name" value="DERENTRNSPRT"/>
</dbReference>
<dbReference type="PANTHER" id="PTHR10332:SF10">
    <property type="entry name" value="EQUILIBRATIVE NUCLEOSIDE TRANSPORTER 4"/>
    <property type="match status" value="1"/>
</dbReference>
<keyword evidence="3" id="KW-0813">Transport</keyword>
<accession>A0AAD1XF08</accession>
<feature type="region of interest" description="Disordered" evidence="7">
    <location>
        <begin position="224"/>
        <end position="244"/>
    </location>
</feature>
<keyword evidence="6 8" id="KW-0472">Membrane</keyword>
<comment type="subcellular location">
    <subcellularLocation>
        <location evidence="1">Membrane</location>
        <topology evidence="1">Multi-pass membrane protein</topology>
    </subcellularLocation>
</comment>
<sequence>MFFFLFGVTGWMAWDACIAGLDYYDSRYKPEYDPGFFFCLLFNWPLLVCNILLIYLSTRVTLSFRIYLAYAVIIIACFLMPLVTEYLPKTMAWYALVPTVMLNGAGNSFVQGGMSGFASIFPPKYITALLVGQGVNGMLLNSVKMILLAILPPDESLGAKDMNSFYDSLIFLSVFCVLFIASTICFSILLKMDFAKERMKYVTYNQKQEETEIDKILNNQARSNDSDLEEENIDESPKGSLRANSSARASYNTIEISDIDDILRKEKQNEFYQVYKKILPLAIQNVIMFFITFLVYPGTYLDTRFDMFDDSASSKAWSNIILISVFSFGDTVGRFLAGPLKLFNSSNVIFLTVGRSIFIVTGMLVQVRASPAWVFQTDLFRIVNIWLFAATNGYNVGCLMLLGPQQVEEKHKERAGMIMAFHLTIGVCIGAIFAAFCMEKI</sequence>
<dbReference type="AlphaFoldDB" id="A0AAD1XF08"/>
<evidence type="ECO:0000313" key="9">
    <source>
        <dbReference type="EMBL" id="CAI2368546.1"/>
    </source>
</evidence>
<feature type="transmembrane region" description="Helical" evidence="8">
    <location>
        <begin position="125"/>
        <end position="150"/>
    </location>
</feature>
<comment type="similarity">
    <text evidence="2">Belongs to the SLC29A/ENT transporter (TC 2.A.57) family.</text>
</comment>
<evidence type="ECO:0000256" key="7">
    <source>
        <dbReference type="SAM" id="MobiDB-lite"/>
    </source>
</evidence>
<gene>
    <name evidence="9" type="ORF">ECRASSUSDP1_LOCUS9839</name>
</gene>
<comment type="caution">
    <text evidence="9">The sequence shown here is derived from an EMBL/GenBank/DDBJ whole genome shotgun (WGS) entry which is preliminary data.</text>
</comment>
<feature type="transmembrane region" description="Helical" evidence="8">
    <location>
        <begin position="379"/>
        <end position="403"/>
    </location>
</feature>
<dbReference type="GO" id="GO:0005337">
    <property type="term" value="F:nucleoside transmembrane transporter activity"/>
    <property type="evidence" value="ECO:0007669"/>
    <property type="project" value="InterPro"/>
</dbReference>
<feature type="transmembrane region" description="Helical" evidence="8">
    <location>
        <begin position="278"/>
        <end position="296"/>
    </location>
</feature>
<dbReference type="PANTHER" id="PTHR10332">
    <property type="entry name" value="EQUILIBRATIVE NUCLEOSIDE TRANSPORTER"/>
    <property type="match status" value="1"/>
</dbReference>
<feature type="transmembrane region" description="Helical" evidence="8">
    <location>
        <begin position="316"/>
        <end position="336"/>
    </location>
</feature>
<feature type="transmembrane region" description="Helical" evidence="8">
    <location>
        <begin position="67"/>
        <end position="87"/>
    </location>
</feature>